<dbReference type="InterPro" id="IPR003494">
    <property type="entry name" value="SHS2_FtsA"/>
</dbReference>
<dbReference type="InterPro" id="IPR005883">
    <property type="entry name" value="PilM"/>
</dbReference>
<dbReference type="SMART" id="SM00842">
    <property type="entry name" value="FtsA"/>
    <property type="match status" value="1"/>
</dbReference>
<dbReference type="PANTHER" id="PTHR32432:SF3">
    <property type="entry name" value="ETHANOLAMINE UTILIZATION PROTEIN EUTJ"/>
    <property type="match status" value="1"/>
</dbReference>
<dbReference type="Pfam" id="PF11104">
    <property type="entry name" value="PilM_2"/>
    <property type="match status" value="1"/>
</dbReference>
<evidence type="ECO:0000313" key="2">
    <source>
        <dbReference type="EMBL" id="OGY23636.1"/>
    </source>
</evidence>
<evidence type="ECO:0000259" key="1">
    <source>
        <dbReference type="SMART" id="SM00842"/>
    </source>
</evidence>
<dbReference type="PANTHER" id="PTHR32432">
    <property type="entry name" value="CELL DIVISION PROTEIN FTSA-RELATED"/>
    <property type="match status" value="1"/>
</dbReference>
<sequence>MPAPYLVGLDIGTHSIKAITLRRGGNEASLVSVGSIPTPPKTLVSETPEDLEVLAEALKKLRKEAKITENRVVASLPESQIFTRVIQLPKITESEIGSALKWEAEQYIPIPLSEVKMDWQIISQETTEKETKADILLVAAPLVLIEKYLKLLKLANFTPMSLETEIIAIVRSLINPEDPGPTTMIVSLGASTSDLVIVKNGLLSFTRSIATGGESLARSLAQSLGFEMDQAEEYKKTYGLDETQLEGKITNAIKPVVDVIVNELRRAIAYYMGKKPDDPVKRVILTGGTAKLPGLVVYLAENLGLEVQMGNPWARVKMHNNLREKLENESSTYTVACGLALKQV</sequence>
<protein>
    <recommendedName>
        <fullName evidence="1">SHS2 domain-containing protein</fullName>
    </recommendedName>
</protein>
<dbReference type="AlphaFoldDB" id="A0A1G1W7I4"/>
<comment type="caution">
    <text evidence="2">The sequence shown here is derived from an EMBL/GenBank/DDBJ whole genome shotgun (WGS) entry which is preliminary data.</text>
</comment>
<dbReference type="CDD" id="cd24049">
    <property type="entry name" value="ASKHA_NBD_PilM"/>
    <property type="match status" value="1"/>
</dbReference>
<gene>
    <name evidence="2" type="ORF">A2Y57_03945</name>
</gene>
<dbReference type="EMBL" id="MHCQ01000041">
    <property type="protein sequence ID" value="OGY23636.1"/>
    <property type="molecule type" value="Genomic_DNA"/>
</dbReference>
<feature type="domain" description="SHS2" evidence="1">
    <location>
        <begin position="6"/>
        <end position="173"/>
    </location>
</feature>
<reference evidence="2 3" key="1">
    <citation type="journal article" date="2016" name="Nat. Commun.">
        <title>Thousands of microbial genomes shed light on interconnected biogeochemical processes in an aquifer system.</title>
        <authorList>
            <person name="Anantharaman K."/>
            <person name="Brown C.T."/>
            <person name="Hug L.A."/>
            <person name="Sharon I."/>
            <person name="Castelle C.J."/>
            <person name="Probst A.J."/>
            <person name="Thomas B.C."/>
            <person name="Singh A."/>
            <person name="Wilkins M.J."/>
            <person name="Karaoz U."/>
            <person name="Brodie E.L."/>
            <person name="Williams K.H."/>
            <person name="Hubbard S.S."/>
            <person name="Banfield J.F."/>
        </authorList>
    </citation>
    <scope>NUCLEOTIDE SEQUENCE [LARGE SCALE GENOMIC DNA]</scope>
</reference>
<dbReference type="Gene3D" id="3.30.1490.300">
    <property type="match status" value="1"/>
</dbReference>
<proteinExistence type="predicted"/>
<dbReference type="InterPro" id="IPR050696">
    <property type="entry name" value="FtsA/MreB"/>
</dbReference>
<organism evidence="2 3">
    <name type="scientific">Candidatus Woykebacteria bacterium RBG_13_40_7b</name>
    <dbReference type="NCBI Taxonomy" id="1802594"/>
    <lineage>
        <taxon>Bacteria</taxon>
        <taxon>Candidatus Woykeibacteriota</taxon>
    </lineage>
</organism>
<dbReference type="GO" id="GO:0051301">
    <property type="term" value="P:cell division"/>
    <property type="evidence" value="ECO:0007669"/>
    <property type="project" value="InterPro"/>
</dbReference>
<dbReference type="SUPFAM" id="SSF53067">
    <property type="entry name" value="Actin-like ATPase domain"/>
    <property type="match status" value="2"/>
</dbReference>
<accession>A0A1G1W7I4</accession>
<dbReference type="InterPro" id="IPR043129">
    <property type="entry name" value="ATPase_NBD"/>
</dbReference>
<dbReference type="NCBIfam" id="TIGR01175">
    <property type="entry name" value="pilM"/>
    <property type="match status" value="1"/>
</dbReference>
<name>A0A1G1W7I4_9BACT</name>
<dbReference type="Gene3D" id="3.30.420.40">
    <property type="match status" value="2"/>
</dbReference>
<dbReference type="Proteomes" id="UP000177103">
    <property type="component" value="Unassembled WGS sequence"/>
</dbReference>
<evidence type="ECO:0000313" key="3">
    <source>
        <dbReference type="Proteomes" id="UP000177103"/>
    </source>
</evidence>
<dbReference type="PIRSF" id="PIRSF019169">
    <property type="entry name" value="PilM"/>
    <property type="match status" value="1"/>
</dbReference>